<evidence type="ECO:0000256" key="7">
    <source>
        <dbReference type="ARBA" id="ARBA00022958"/>
    </source>
</evidence>
<feature type="transmembrane region" description="Helical" evidence="13">
    <location>
        <begin position="179"/>
        <end position="209"/>
    </location>
</feature>
<evidence type="ECO:0000256" key="12">
    <source>
        <dbReference type="ARBA" id="ARBA00034430"/>
    </source>
</evidence>
<feature type="transmembrane region" description="Helical" evidence="13">
    <location>
        <begin position="66"/>
        <end position="86"/>
    </location>
</feature>
<dbReference type="PANTHER" id="PTHR31462:SF5">
    <property type="entry name" value="ENDOSOMAL_LYSOSOMAL PROTON CHANNEL TMEM175"/>
    <property type="match status" value="1"/>
</dbReference>
<keyword evidence="5 13" id="KW-0812">Transmembrane</keyword>
<comment type="caution">
    <text evidence="14">The sequence shown here is derived from an EMBL/GenBank/DDBJ whole genome shotgun (WGS) entry which is preliminary data.</text>
</comment>
<dbReference type="AlphaFoldDB" id="A0A498H1E9"/>
<feature type="transmembrane region" description="Helical" evidence="13">
    <location>
        <begin position="131"/>
        <end position="153"/>
    </location>
</feature>
<keyword evidence="7" id="KW-0630">Potassium</keyword>
<name>A0A498H1E9_9EURY</name>
<evidence type="ECO:0000256" key="2">
    <source>
        <dbReference type="ARBA" id="ARBA00006920"/>
    </source>
</evidence>
<feature type="transmembrane region" description="Helical" evidence="13">
    <location>
        <begin position="98"/>
        <end position="119"/>
    </location>
</feature>
<keyword evidence="15" id="KW-1185">Reference proteome</keyword>
<dbReference type="GO" id="GO:0015252">
    <property type="term" value="F:proton channel activity"/>
    <property type="evidence" value="ECO:0007669"/>
    <property type="project" value="InterPro"/>
</dbReference>
<evidence type="ECO:0000256" key="9">
    <source>
        <dbReference type="ARBA" id="ARBA00023065"/>
    </source>
</evidence>
<dbReference type="EMBL" id="LHQS01000001">
    <property type="protein sequence ID" value="RXE56759.1"/>
    <property type="molecule type" value="Genomic_DNA"/>
</dbReference>
<evidence type="ECO:0000256" key="4">
    <source>
        <dbReference type="ARBA" id="ARBA00022538"/>
    </source>
</evidence>
<keyword evidence="10 13" id="KW-0472">Membrane</keyword>
<evidence type="ECO:0000256" key="13">
    <source>
        <dbReference type="SAM" id="Phobius"/>
    </source>
</evidence>
<dbReference type="Pfam" id="PF06736">
    <property type="entry name" value="TMEM175"/>
    <property type="match status" value="1"/>
</dbReference>
<protein>
    <recommendedName>
        <fullName evidence="16">DUF1211 domain-containing protein</fullName>
    </recommendedName>
</protein>
<evidence type="ECO:0000256" key="1">
    <source>
        <dbReference type="ARBA" id="ARBA00004141"/>
    </source>
</evidence>
<dbReference type="PANTHER" id="PTHR31462">
    <property type="entry name" value="ENDOSOMAL/LYSOSOMAL POTASSIUM CHANNEL TMEM175"/>
    <property type="match status" value="1"/>
</dbReference>
<keyword evidence="3" id="KW-0813">Transport</keyword>
<dbReference type="GO" id="GO:0005267">
    <property type="term" value="F:potassium channel activity"/>
    <property type="evidence" value="ECO:0007669"/>
    <property type="project" value="UniProtKB-KW"/>
</dbReference>
<keyword evidence="6" id="KW-0631">Potassium channel</keyword>
<keyword evidence="11" id="KW-0407">Ion channel</keyword>
<evidence type="ECO:0000313" key="14">
    <source>
        <dbReference type="EMBL" id="RXE56759.1"/>
    </source>
</evidence>
<accession>A0A498H1E9</accession>
<comment type="subcellular location">
    <subcellularLocation>
        <location evidence="1">Membrane</location>
        <topology evidence="1">Multi-pass membrane protein</topology>
    </subcellularLocation>
</comment>
<dbReference type="InterPro" id="IPR010617">
    <property type="entry name" value="TMEM175-like"/>
</dbReference>
<evidence type="ECO:0008006" key="16">
    <source>
        <dbReference type="Google" id="ProtNLM"/>
    </source>
</evidence>
<comment type="catalytic activity">
    <reaction evidence="12">
        <text>K(+)(in) = K(+)(out)</text>
        <dbReference type="Rhea" id="RHEA:29463"/>
        <dbReference type="ChEBI" id="CHEBI:29103"/>
    </reaction>
</comment>
<evidence type="ECO:0000256" key="6">
    <source>
        <dbReference type="ARBA" id="ARBA00022826"/>
    </source>
</evidence>
<evidence type="ECO:0000256" key="5">
    <source>
        <dbReference type="ARBA" id="ARBA00022692"/>
    </source>
</evidence>
<keyword evidence="4" id="KW-0633">Potassium transport</keyword>
<dbReference type="Proteomes" id="UP000290932">
    <property type="component" value="Unassembled WGS sequence"/>
</dbReference>
<evidence type="ECO:0000256" key="10">
    <source>
        <dbReference type="ARBA" id="ARBA00023136"/>
    </source>
</evidence>
<comment type="similarity">
    <text evidence="2">Belongs to the TMEM175 family.</text>
</comment>
<dbReference type="GO" id="GO:0016020">
    <property type="term" value="C:membrane"/>
    <property type="evidence" value="ECO:0007669"/>
    <property type="project" value="UniProtKB-SubCell"/>
</dbReference>
<gene>
    <name evidence="14" type="ORF">ABH15_00870</name>
</gene>
<feature type="transmembrane region" description="Helical" evidence="13">
    <location>
        <begin position="27"/>
        <end position="46"/>
    </location>
</feature>
<evidence type="ECO:0000313" key="15">
    <source>
        <dbReference type="Proteomes" id="UP000290932"/>
    </source>
</evidence>
<keyword evidence="9" id="KW-0406">Ion transport</keyword>
<evidence type="ECO:0000256" key="3">
    <source>
        <dbReference type="ARBA" id="ARBA00022448"/>
    </source>
</evidence>
<sequence>MLMAAPDESTKRSDPGHPPHILPTDRLNAFADGVFAIVITLLVLELPVPEVADGLLWALLEQWPDFLAYIISFVFIGGFWITHAAITRLTEQEDQVTFRLTLITLFFISLIPFSTSLMATHLTGSGSRLSVLLYGLNLLIASIMLSGIMRYLARRRELLVDDLAEEDVDDMERKRRSGIIFNAIGVLLALLFPPLAVAAYIGVAFFFFLQPLLYKRIIRRSLKT</sequence>
<evidence type="ECO:0000256" key="11">
    <source>
        <dbReference type="ARBA" id="ARBA00023303"/>
    </source>
</evidence>
<organism evidence="14 15">
    <name type="scientific">Methanoculleus taiwanensis</name>
    <dbReference type="NCBI Taxonomy" id="1550565"/>
    <lineage>
        <taxon>Archaea</taxon>
        <taxon>Methanobacteriati</taxon>
        <taxon>Methanobacteriota</taxon>
        <taxon>Stenosarchaea group</taxon>
        <taxon>Methanomicrobia</taxon>
        <taxon>Methanomicrobiales</taxon>
        <taxon>Methanomicrobiaceae</taxon>
        <taxon>Methanoculleus</taxon>
    </lineage>
</organism>
<reference evidence="14 15" key="1">
    <citation type="journal article" date="2015" name="Int. J. Syst. Evol. Microbiol.">
        <title>Methanoculleus taiwanensis sp. nov., a methanogen isolated from deep marine sediment at the deformation front area near Taiwan.</title>
        <authorList>
            <person name="Weng C.Y."/>
            <person name="Chen S.C."/>
            <person name="Lai M.C."/>
            <person name="Wu S.Y."/>
            <person name="Lin S."/>
            <person name="Yang T.F."/>
            <person name="Chen P.C."/>
        </authorList>
    </citation>
    <scope>NUCLEOTIDE SEQUENCE [LARGE SCALE GENOMIC DNA]</scope>
    <source>
        <strain evidence="14 15">CYW4</strain>
    </source>
</reference>
<evidence type="ECO:0000256" key="8">
    <source>
        <dbReference type="ARBA" id="ARBA00022989"/>
    </source>
</evidence>
<proteinExistence type="inferred from homology"/>
<keyword evidence="8 13" id="KW-1133">Transmembrane helix</keyword>